<reference evidence="2" key="1">
    <citation type="submission" date="2019-12" db="EMBL/GenBank/DDBJ databases">
        <title>Genome sequencing and annotation of Brassica cretica.</title>
        <authorList>
            <person name="Studholme D.J."/>
            <person name="Sarris P.F."/>
        </authorList>
    </citation>
    <scope>NUCLEOTIDE SEQUENCE</scope>
    <source>
        <strain evidence="2">PFS-102/07</strain>
        <tissue evidence="2">Leaf</tissue>
    </source>
</reference>
<feature type="region of interest" description="Disordered" evidence="1">
    <location>
        <begin position="68"/>
        <end position="142"/>
    </location>
</feature>
<dbReference type="AlphaFoldDB" id="A0A8S9LNE0"/>
<protein>
    <submittedName>
        <fullName evidence="2">Uncharacterized protein</fullName>
    </submittedName>
</protein>
<organism evidence="2">
    <name type="scientific">Brassica cretica</name>
    <name type="common">Mustard</name>
    <dbReference type="NCBI Taxonomy" id="69181"/>
    <lineage>
        <taxon>Eukaryota</taxon>
        <taxon>Viridiplantae</taxon>
        <taxon>Streptophyta</taxon>
        <taxon>Embryophyta</taxon>
        <taxon>Tracheophyta</taxon>
        <taxon>Spermatophyta</taxon>
        <taxon>Magnoliopsida</taxon>
        <taxon>eudicotyledons</taxon>
        <taxon>Gunneridae</taxon>
        <taxon>Pentapetalae</taxon>
        <taxon>rosids</taxon>
        <taxon>malvids</taxon>
        <taxon>Brassicales</taxon>
        <taxon>Brassicaceae</taxon>
        <taxon>Brassiceae</taxon>
        <taxon>Brassica</taxon>
    </lineage>
</organism>
<evidence type="ECO:0000256" key="1">
    <source>
        <dbReference type="SAM" id="MobiDB-lite"/>
    </source>
</evidence>
<name>A0A8S9LNE0_BRACR</name>
<accession>A0A8S9LNE0</accession>
<proteinExistence type="predicted"/>
<comment type="caution">
    <text evidence="2">The sequence shown here is derived from an EMBL/GenBank/DDBJ whole genome shotgun (WGS) entry which is preliminary data.</text>
</comment>
<dbReference type="EMBL" id="QGKY02000089">
    <property type="protein sequence ID" value="KAF2609550.1"/>
    <property type="molecule type" value="Genomic_DNA"/>
</dbReference>
<feature type="region of interest" description="Disordered" evidence="1">
    <location>
        <begin position="300"/>
        <end position="332"/>
    </location>
</feature>
<sequence>MSSSSIFQKSCNVAMSNAAGESSSSPPATGAVPAHIGEFLSFQIDALTPEVPPVRDDVPAGGVVISDASTPEVKVQPSGSSTTPVHVVDAEPAAMPKTRKRPSTDPDAAKKRRYTKNSEAYPLPAKASVSDLASRHRPKECGSEVERLAKELAESREKSSQLKGKLKVIEDAHSLEVTQFDFRIGELECDLRKTACSLLKAKEVKKANSSELGRLKQKTRLARIADSLDSLAVVHARDLALAGVEEGTSEVGEAPPSTRAEEATLSARRAELVNAEGDFDLILAGLKSERILPPCLDELEGQDPIAEEGGEGAVPNPEGVIGEGEAPRVEDD</sequence>
<evidence type="ECO:0000313" key="2">
    <source>
        <dbReference type="EMBL" id="KAF2609550.1"/>
    </source>
</evidence>
<feature type="compositionally biased region" description="Acidic residues" evidence="1">
    <location>
        <begin position="300"/>
        <end position="310"/>
    </location>
</feature>
<gene>
    <name evidence="2" type="ORF">F2Q70_00011395</name>
</gene>